<keyword evidence="5" id="KW-0472">Membrane</keyword>
<dbReference type="SUPFAM" id="SSF140478">
    <property type="entry name" value="LemA-like"/>
    <property type="match status" value="1"/>
</dbReference>
<name>A0A1N6FKT2_9LACT</name>
<dbReference type="Gene3D" id="1.20.1440.20">
    <property type="entry name" value="LemA-like domain"/>
    <property type="match status" value="1"/>
</dbReference>
<feature type="coiled-coil region" evidence="6">
    <location>
        <begin position="111"/>
        <end position="138"/>
    </location>
</feature>
<dbReference type="InterPro" id="IPR023353">
    <property type="entry name" value="LemA-like_dom_sf"/>
</dbReference>
<evidence type="ECO:0000256" key="3">
    <source>
        <dbReference type="ARBA" id="ARBA00022692"/>
    </source>
</evidence>
<dbReference type="eggNOG" id="COG1704">
    <property type="taxonomic scope" value="Bacteria"/>
</dbReference>
<dbReference type="PANTHER" id="PTHR34478:SF2">
    <property type="entry name" value="MEMBRANE PROTEIN"/>
    <property type="match status" value="1"/>
</dbReference>
<evidence type="ECO:0000256" key="5">
    <source>
        <dbReference type="ARBA" id="ARBA00023136"/>
    </source>
</evidence>
<comment type="subcellular location">
    <subcellularLocation>
        <location evidence="1">Membrane</location>
        <topology evidence="1">Single-pass membrane protein</topology>
    </subcellularLocation>
</comment>
<dbReference type="InterPro" id="IPR007156">
    <property type="entry name" value="MamQ_LemA"/>
</dbReference>
<accession>A0A1N6FKT2</accession>
<keyword evidence="8" id="KW-1185">Reference proteome</keyword>
<dbReference type="RefSeq" id="WP_034547364.1">
    <property type="nucleotide sequence ID" value="NZ_FSRN01000001.1"/>
</dbReference>
<gene>
    <name evidence="7" type="ORF">SAMN05878443_0671</name>
</gene>
<dbReference type="EMBL" id="FSRN01000001">
    <property type="protein sequence ID" value="SIN95887.1"/>
    <property type="molecule type" value="Genomic_DNA"/>
</dbReference>
<evidence type="ECO:0000256" key="6">
    <source>
        <dbReference type="SAM" id="Coils"/>
    </source>
</evidence>
<sequence>MQWIIGFIITFVIVLAYISLYNGLVEALSWVREAWIQVEVQLEKRNDLVPKLIETIKDYTKQEHETFTQVIQLRNKLQQFPVENQLEKMHVSNQLSESIKTVFALSESYSNLKNNEKFKELQEELATTENKLAYSRQLYNSSVTSYNIKLQALPSNLIAKLHGFKEIELLETPPEDRIIPKISF</sequence>
<evidence type="ECO:0000256" key="1">
    <source>
        <dbReference type="ARBA" id="ARBA00004167"/>
    </source>
</evidence>
<dbReference type="OrthoDB" id="9804152at2"/>
<dbReference type="GO" id="GO:0016020">
    <property type="term" value="C:membrane"/>
    <property type="evidence" value="ECO:0007669"/>
    <property type="project" value="UniProtKB-SubCell"/>
</dbReference>
<dbReference type="AlphaFoldDB" id="A0A1N6FKT2"/>
<evidence type="ECO:0000313" key="7">
    <source>
        <dbReference type="EMBL" id="SIN95887.1"/>
    </source>
</evidence>
<evidence type="ECO:0000256" key="2">
    <source>
        <dbReference type="ARBA" id="ARBA00008854"/>
    </source>
</evidence>
<proteinExistence type="inferred from homology"/>
<protein>
    <submittedName>
        <fullName evidence="7">LemA protein</fullName>
    </submittedName>
</protein>
<dbReference type="Proteomes" id="UP000184758">
    <property type="component" value="Unassembled WGS sequence"/>
</dbReference>
<organism evidence="7 8">
    <name type="scientific">Carnobacterium alterfunditum</name>
    <dbReference type="NCBI Taxonomy" id="28230"/>
    <lineage>
        <taxon>Bacteria</taxon>
        <taxon>Bacillati</taxon>
        <taxon>Bacillota</taxon>
        <taxon>Bacilli</taxon>
        <taxon>Lactobacillales</taxon>
        <taxon>Carnobacteriaceae</taxon>
        <taxon>Carnobacterium</taxon>
    </lineage>
</organism>
<evidence type="ECO:0000313" key="8">
    <source>
        <dbReference type="Proteomes" id="UP000184758"/>
    </source>
</evidence>
<keyword evidence="3" id="KW-0812">Transmembrane</keyword>
<reference evidence="8" key="1">
    <citation type="submission" date="2016-11" db="EMBL/GenBank/DDBJ databases">
        <authorList>
            <person name="Varghese N."/>
            <person name="Submissions S."/>
        </authorList>
    </citation>
    <scope>NUCLEOTIDE SEQUENCE [LARGE SCALE GENOMIC DNA]</scope>
    <source>
        <strain evidence="8">313</strain>
    </source>
</reference>
<dbReference type="PANTHER" id="PTHR34478">
    <property type="entry name" value="PROTEIN LEMA"/>
    <property type="match status" value="1"/>
</dbReference>
<keyword evidence="6" id="KW-0175">Coiled coil</keyword>
<evidence type="ECO:0000256" key="4">
    <source>
        <dbReference type="ARBA" id="ARBA00022989"/>
    </source>
</evidence>
<keyword evidence="4" id="KW-1133">Transmembrane helix</keyword>
<dbReference type="Pfam" id="PF04011">
    <property type="entry name" value="LemA"/>
    <property type="match status" value="1"/>
</dbReference>
<dbReference type="STRING" id="28230.SAMN05878443_0671"/>
<comment type="similarity">
    <text evidence="2">Belongs to the LemA family.</text>
</comment>